<comment type="caution">
    <text evidence="2">The sequence shown here is derived from an EMBL/GenBank/DDBJ whole genome shotgun (WGS) entry which is preliminary data.</text>
</comment>
<dbReference type="EMBL" id="JAWDGP010004738">
    <property type="protein sequence ID" value="KAK3762226.1"/>
    <property type="molecule type" value="Genomic_DNA"/>
</dbReference>
<reference evidence="2" key="1">
    <citation type="journal article" date="2023" name="G3 (Bethesda)">
        <title>A reference genome for the long-term kleptoplast-retaining sea slug Elysia crispata morphotype clarki.</title>
        <authorList>
            <person name="Eastman K.E."/>
            <person name="Pendleton A.L."/>
            <person name="Shaikh M.A."/>
            <person name="Suttiyut T."/>
            <person name="Ogas R."/>
            <person name="Tomko P."/>
            <person name="Gavelis G."/>
            <person name="Widhalm J.R."/>
            <person name="Wisecaver J.H."/>
        </authorList>
    </citation>
    <scope>NUCLEOTIDE SEQUENCE</scope>
    <source>
        <strain evidence="2">ECLA1</strain>
    </source>
</reference>
<proteinExistence type="predicted"/>
<name>A0AAE1D9F7_9GAST</name>
<keyword evidence="1" id="KW-1133">Transmembrane helix</keyword>
<evidence type="ECO:0000256" key="1">
    <source>
        <dbReference type="SAM" id="Phobius"/>
    </source>
</evidence>
<accession>A0AAE1D9F7</accession>
<keyword evidence="3" id="KW-1185">Reference proteome</keyword>
<gene>
    <name evidence="2" type="ORF">RRG08_057464</name>
</gene>
<evidence type="ECO:0000313" key="3">
    <source>
        <dbReference type="Proteomes" id="UP001283361"/>
    </source>
</evidence>
<sequence length="161" mass="17533">MKWIRLSRVASAVLTKDEVAKIKFLRLQSSFNNNEEFLVAGKDHTVIEFEVSGNNSVHTFKGINGPQFYYTTTDGVSHKGCMGFDPDTGSCITRKGVRDACSSTATAKAVRNLGDPEYTKVLIGIGVVALMAIVAGLGLIIFNKYGCSQWSADEANDRTFI</sequence>
<protein>
    <submittedName>
        <fullName evidence="2">Uncharacterized protein</fullName>
    </submittedName>
</protein>
<dbReference type="AlphaFoldDB" id="A0AAE1D9F7"/>
<keyword evidence="1" id="KW-0472">Membrane</keyword>
<keyword evidence="1" id="KW-0812">Transmembrane</keyword>
<feature type="transmembrane region" description="Helical" evidence="1">
    <location>
        <begin position="121"/>
        <end position="142"/>
    </location>
</feature>
<dbReference type="Proteomes" id="UP001283361">
    <property type="component" value="Unassembled WGS sequence"/>
</dbReference>
<evidence type="ECO:0000313" key="2">
    <source>
        <dbReference type="EMBL" id="KAK3762226.1"/>
    </source>
</evidence>
<organism evidence="2 3">
    <name type="scientific">Elysia crispata</name>
    <name type="common">lettuce slug</name>
    <dbReference type="NCBI Taxonomy" id="231223"/>
    <lineage>
        <taxon>Eukaryota</taxon>
        <taxon>Metazoa</taxon>
        <taxon>Spiralia</taxon>
        <taxon>Lophotrochozoa</taxon>
        <taxon>Mollusca</taxon>
        <taxon>Gastropoda</taxon>
        <taxon>Heterobranchia</taxon>
        <taxon>Euthyneura</taxon>
        <taxon>Panpulmonata</taxon>
        <taxon>Sacoglossa</taxon>
        <taxon>Placobranchoidea</taxon>
        <taxon>Plakobranchidae</taxon>
        <taxon>Elysia</taxon>
    </lineage>
</organism>